<reference evidence="1 2" key="1">
    <citation type="submission" date="2016-10" db="EMBL/GenBank/DDBJ databases">
        <authorList>
            <person name="de Groot N.N."/>
        </authorList>
    </citation>
    <scope>NUCLEOTIDE SEQUENCE [LARGE SCALE GENOMIC DNA]</scope>
    <source>
        <strain evidence="1 2">CGMCC 4.7037</strain>
    </source>
</reference>
<proteinExistence type="predicted"/>
<evidence type="ECO:0000313" key="1">
    <source>
        <dbReference type="EMBL" id="SEG40433.1"/>
    </source>
</evidence>
<dbReference type="OrthoDB" id="4333241at2"/>
<protein>
    <submittedName>
        <fullName evidence="1">Uncharacterized protein</fullName>
    </submittedName>
</protein>
<sequence length="74" mass="7946">MVAASGKRAGGRRWSSDSRLVLLKPDGQSQCSFPVPGPGIKDEVWFAGNIDTNGILAVPGGSPFRHVTRARKKR</sequence>
<dbReference type="RefSeq" id="WP_146103612.1">
    <property type="nucleotide sequence ID" value="NZ_FNVT01000002.1"/>
</dbReference>
<name>A0A1H5ZV76_9ACTN</name>
<dbReference type="EMBL" id="FNVT01000002">
    <property type="protein sequence ID" value="SEG40433.1"/>
    <property type="molecule type" value="Genomic_DNA"/>
</dbReference>
<evidence type="ECO:0000313" key="2">
    <source>
        <dbReference type="Proteomes" id="UP000236732"/>
    </source>
</evidence>
<dbReference type="Proteomes" id="UP000236732">
    <property type="component" value="Unassembled WGS sequence"/>
</dbReference>
<dbReference type="AlphaFoldDB" id="A0A1H5ZV76"/>
<keyword evidence="2" id="KW-1185">Reference proteome</keyword>
<gene>
    <name evidence="1" type="ORF">SAMN05444920_102898</name>
</gene>
<accession>A0A1H5ZV76</accession>
<organism evidence="1 2">
    <name type="scientific">Nonomuraea solani</name>
    <dbReference type="NCBI Taxonomy" id="1144553"/>
    <lineage>
        <taxon>Bacteria</taxon>
        <taxon>Bacillati</taxon>
        <taxon>Actinomycetota</taxon>
        <taxon>Actinomycetes</taxon>
        <taxon>Streptosporangiales</taxon>
        <taxon>Streptosporangiaceae</taxon>
        <taxon>Nonomuraea</taxon>
    </lineage>
</organism>